<reference evidence="1 2" key="1">
    <citation type="submission" date="2016-12" db="EMBL/GenBank/DDBJ databases">
        <title>Genome sequencing of Methylocaldum marinum.</title>
        <authorList>
            <person name="Takeuchi M."/>
            <person name="Kamagata Y."/>
            <person name="Hiraoka S."/>
            <person name="Oshima K."/>
            <person name="Hattori M."/>
            <person name="Iwasaki W."/>
        </authorList>
    </citation>
    <scope>NUCLEOTIDE SEQUENCE [LARGE SCALE GENOMIC DNA]</scope>
    <source>
        <strain evidence="1 2">S8</strain>
    </source>
</reference>
<evidence type="ECO:0000313" key="1">
    <source>
        <dbReference type="EMBL" id="BBA35459.1"/>
    </source>
</evidence>
<keyword evidence="1" id="KW-0413">Isomerase</keyword>
<protein>
    <submittedName>
        <fullName evidence="1">Xylose isomerase domain protein TIM barrel</fullName>
    </submittedName>
</protein>
<dbReference type="Proteomes" id="UP000266313">
    <property type="component" value="Chromosome"/>
</dbReference>
<keyword evidence="2" id="KW-1185">Reference proteome</keyword>
<name>A0A250L096_9GAMM</name>
<gene>
    <name evidence="1" type="ORF">sS8_3522</name>
</gene>
<dbReference type="KEGG" id="mmai:sS8_3522"/>
<evidence type="ECO:0000313" key="2">
    <source>
        <dbReference type="Proteomes" id="UP000266313"/>
    </source>
</evidence>
<organism evidence="1 2">
    <name type="scientific">Methylocaldum marinum</name>
    <dbReference type="NCBI Taxonomy" id="1432792"/>
    <lineage>
        <taxon>Bacteria</taxon>
        <taxon>Pseudomonadati</taxon>
        <taxon>Pseudomonadota</taxon>
        <taxon>Gammaproteobacteria</taxon>
        <taxon>Methylococcales</taxon>
        <taxon>Methylococcaceae</taxon>
        <taxon>Methylocaldum</taxon>
    </lineage>
</organism>
<dbReference type="EMBL" id="AP017928">
    <property type="protein sequence ID" value="BBA35459.1"/>
    <property type="molecule type" value="Genomic_DNA"/>
</dbReference>
<dbReference type="InterPro" id="IPR036237">
    <property type="entry name" value="Xyl_isomerase-like_sf"/>
</dbReference>
<dbReference type="AlphaFoldDB" id="A0A250L096"/>
<dbReference type="RefSeq" id="WP_119630735.1">
    <property type="nucleotide sequence ID" value="NZ_AP017928.1"/>
</dbReference>
<dbReference type="OrthoDB" id="9785907at2"/>
<proteinExistence type="predicted"/>
<dbReference type="SUPFAM" id="SSF51658">
    <property type="entry name" value="Xylose isomerase-like"/>
    <property type="match status" value="1"/>
</dbReference>
<dbReference type="Gene3D" id="3.20.20.150">
    <property type="entry name" value="Divalent-metal-dependent TIM barrel enzymes"/>
    <property type="match status" value="1"/>
</dbReference>
<sequence length="375" mass="41966">MSEFPSRPITYCTNIHPGEDWADTFAALQRYVPAVKAALSPGLLFPIGLRLSRRAAMELDEGENQRFTAWLRRNDCYVPSLNGFPYGSFHGERVKEQVYLPDWRSPDRTAYTVRLADLLAGWLPEGMTGSISTVPIGYKGALGWEDLPAVRGQITAVLSHLAELRQARGREIVLALEPEPGCLLETTDEVCRFFELLALPDEMRSLIGICYDCCHQAVEFEDPADSLAGLAAAGIRFAKVQVSSALSLTAPASELLDRFDEPCYLHQVVVRDRNGEIHRYPDLPDARIRHPAAPGDEWRCHFHVPIFIAGIGECGTTRPFLEAILPLLPPDVLLEVETYTWGVLPPELRGESVTESIVRELRWLEARILATNRRH</sequence>
<accession>A0A250L096</accession>
<dbReference type="GO" id="GO:0016853">
    <property type="term" value="F:isomerase activity"/>
    <property type="evidence" value="ECO:0007669"/>
    <property type="project" value="UniProtKB-KW"/>
</dbReference>
<dbReference type="NCBIfam" id="NF035939">
    <property type="entry name" value="TIM_EboE"/>
    <property type="match status" value="1"/>
</dbReference>